<keyword evidence="4" id="KW-0813">Transport</keyword>
<protein>
    <recommendedName>
        <fullName evidence="3">Conserved oligomeric Golgi complex subunit 4</fullName>
    </recommendedName>
    <alternativeName>
        <fullName evidence="8">Component of oligomeric Golgi complex 4</fullName>
    </alternativeName>
</protein>
<accession>A0A8S0P6U3</accession>
<dbReference type="AlphaFoldDB" id="A0A8S0P6U3"/>
<dbReference type="EMBL" id="CACTIH010000002">
    <property type="protein sequence ID" value="CAA2933375.1"/>
    <property type="molecule type" value="Genomic_DNA"/>
</dbReference>
<dbReference type="InterPro" id="IPR013167">
    <property type="entry name" value="COG4_M"/>
</dbReference>
<evidence type="ECO:0000259" key="10">
    <source>
        <dbReference type="Pfam" id="PF20663"/>
    </source>
</evidence>
<feature type="domain" description="COG4 transport protein middle alpha-helical bundle" evidence="9">
    <location>
        <begin position="137"/>
        <end position="233"/>
    </location>
</feature>
<evidence type="ECO:0000256" key="6">
    <source>
        <dbReference type="ARBA" id="ARBA00023034"/>
    </source>
</evidence>
<evidence type="ECO:0000256" key="2">
    <source>
        <dbReference type="ARBA" id="ARBA00009215"/>
    </source>
</evidence>
<dbReference type="InterPro" id="IPR048680">
    <property type="entry name" value="COG4_N"/>
</dbReference>
<gene>
    <name evidence="11" type="ORF">OLEA9_A004847</name>
</gene>
<evidence type="ECO:0000256" key="3">
    <source>
        <dbReference type="ARBA" id="ARBA00020975"/>
    </source>
</evidence>
<sequence length="233" mass="26332">MAKAVDYIRELTNTDRSALGVTRHPKLSFPTYAVGKVSTNVRQLDLAQSQVNEALLRIDAIVDRLSCLDCVQKSLQSEYFESIASYIRPFLQIGAKFKDSSAYDQREQLLSYKKQLCFLPLAGYDTSLGLEEEGLQFKDIVLPIENNNEILRNLCGEDGIVYANYELHIECDSRGSIILKNYTEYRKLANLTSDINSYKSNLLSAGAEGPDSREVELYLEEILSLMQLGEDYT</sequence>
<dbReference type="PANTHER" id="PTHR24016:SF0">
    <property type="entry name" value="CONSERVED OLIGOMERIC GOLGI COMPLEX SUBUNIT 4"/>
    <property type="match status" value="1"/>
</dbReference>
<dbReference type="PANTHER" id="PTHR24016">
    <property type="entry name" value="CONSERVED OLIGOMERIC GOLGI COMPLEX SUBUNIT 4"/>
    <property type="match status" value="1"/>
</dbReference>
<reference evidence="11 12" key="1">
    <citation type="submission" date="2019-12" db="EMBL/GenBank/DDBJ databases">
        <authorList>
            <person name="Alioto T."/>
            <person name="Alioto T."/>
            <person name="Gomez Garrido J."/>
        </authorList>
    </citation>
    <scope>NUCLEOTIDE SEQUENCE [LARGE SCALE GENOMIC DNA]</scope>
</reference>
<evidence type="ECO:0000256" key="8">
    <source>
        <dbReference type="ARBA" id="ARBA00031340"/>
    </source>
</evidence>
<dbReference type="Pfam" id="PF20663">
    <property type="entry name" value="COG4_N"/>
    <property type="match status" value="1"/>
</dbReference>
<name>A0A8S0P6U3_OLEEU</name>
<comment type="subcellular location">
    <subcellularLocation>
        <location evidence="1">Golgi apparatus membrane</location>
        <topology evidence="1">Peripheral membrane protein</topology>
    </subcellularLocation>
</comment>
<evidence type="ECO:0000313" key="12">
    <source>
        <dbReference type="Proteomes" id="UP000594638"/>
    </source>
</evidence>
<dbReference type="Gramene" id="OE9A004847T1">
    <property type="protein sequence ID" value="OE9A004847C1"/>
    <property type="gene ID" value="OE9A004847"/>
</dbReference>
<dbReference type="Pfam" id="PF08318">
    <property type="entry name" value="COG4_m"/>
    <property type="match status" value="1"/>
</dbReference>
<organism evidence="11 12">
    <name type="scientific">Olea europaea subsp. europaea</name>
    <dbReference type="NCBI Taxonomy" id="158383"/>
    <lineage>
        <taxon>Eukaryota</taxon>
        <taxon>Viridiplantae</taxon>
        <taxon>Streptophyta</taxon>
        <taxon>Embryophyta</taxon>
        <taxon>Tracheophyta</taxon>
        <taxon>Spermatophyta</taxon>
        <taxon>Magnoliopsida</taxon>
        <taxon>eudicotyledons</taxon>
        <taxon>Gunneridae</taxon>
        <taxon>Pentapetalae</taxon>
        <taxon>asterids</taxon>
        <taxon>lamiids</taxon>
        <taxon>Lamiales</taxon>
        <taxon>Oleaceae</taxon>
        <taxon>Oleeae</taxon>
        <taxon>Olea</taxon>
    </lineage>
</organism>
<keyword evidence="12" id="KW-1185">Reference proteome</keyword>
<keyword evidence="7" id="KW-0472">Membrane</keyword>
<dbReference type="GO" id="GO:0015031">
    <property type="term" value="P:protein transport"/>
    <property type="evidence" value="ECO:0007669"/>
    <property type="project" value="UniProtKB-KW"/>
</dbReference>
<dbReference type="Proteomes" id="UP000594638">
    <property type="component" value="Unassembled WGS sequence"/>
</dbReference>
<proteinExistence type="inferred from homology"/>
<dbReference type="OrthoDB" id="47059at2759"/>
<evidence type="ECO:0000259" key="9">
    <source>
        <dbReference type="Pfam" id="PF08318"/>
    </source>
</evidence>
<comment type="caution">
    <text evidence="11">The sequence shown here is derived from an EMBL/GenBank/DDBJ whole genome shotgun (WGS) entry which is preliminary data.</text>
</comment>
<keyword evidence="5" id="KW-0653">Protein transport</keyword>
<dbReference type="GO" id="GO:0000139">
    <property type="term" value="C:Golgi membrane"/>
    <property type="evidence" value="ECO:0007669"/>
    <property type="project" value="UniProtKB-SubCell"/>
</dbReference>
<keyword evidence="6" id="KW-0333">Golgi apparatus</keyword>
<feature type="domain" description="Conserved oligomeric Golgi complex subunit 4 N-terminal" evidence="10">
    <location>
        <begin position="35"/>
        <end position="95"/>
    </location>
</feature>
<evidence type="ECO:0000256" key="4">
    <source>
        <dbReference type="ARBA" id="ARBA00022448"/>
    </source>
</evidence>
<dbReference type="InterPro" id="IPR048682">
    <property type="entry name" value="COG4"/>
</dbReference>
<evidence type="ECO:0000256" key="5">
    <source>
        <dbReference type="ARBA" id="ARBA00022927"/>
    </source>
</evidence>
<evidence type="ECO:0000256" key="7">
    <source>
        <dbReference type="ARBA" id="ARBA00023136"/>
    </source>
</evidence>
<evidence type="ECO:0000256" key="1">
    <source>
        <dbReference type="ARBA" id="ARBA00004395"/>
    </source>
</evidence>
<comment type="similarity">
    <text evidence="2">Belongs to the COG4 family.</text>
</comment>
<evidence type="ECO:0000313" key="11">
    <source>
        <dbReference type="EMBL" id="CAA2933375.1"/>
    </source>
</evidence>